<comment type="caution">
    <text evidence="1">The sequence shown here is derived from an EMBL/GenBank/DDBJ whole genome shotgun (WGS) entry which is preliminary data.</text>
</comment>
<evidence type="ECO:0000313" key="1">
    <source>
        <dbReference type="EMBL" id="NMU84198.1"/>
    </source>
</evidence>
<dbReference type="AlphaFoldDB" id="A0A7Y0SJ64"/>
<dbReference type="Proteomes" id="UP000518904">
    <property type="component" value="Unassembled WGS sequence"/>
</dbReference>
<feature type="non-terminal residue" evidence="1">
    <location>
        <position position="1"/>
    </location>
</feature>
<dbReference type="SUPFAM" id="SSF56801">
    <property type="entry name" value="Acetyl-CoA synthetase-like"/>
    <property type="match status" value="1"/>
</dbReference>
<dbReference type="InterPro" id="IPR042099">
    <property type="entry name" value="ANL_N_sf"/>
</dbReference>
<sequence length="81" mass="9202">ASPEASLTQLDLRLADEIELQQRINQTKVALPEQTLRSLMAQQAEKTPEKLALIDEDRSFTYREMRGQVKAIGKVLGRHKV</sequence>
<dbReference type="EMBL" id="JABCLB010001510">
    <property type="protein sequence ID" value="NMU84198.1"/>
    <property type="molecule type" value="Genomic_DNA"/>
</dbReference>
<reference evidence="1 2" key="1">
    <citation type="submission" date="2020-04" db="EMBL/GenBank/DDBJ databases">
        <title>Whole-genome sequencing of Vibrio spp. from China reveals different genetic environments of blaCTX-M-14 among diverse lineages.</title>
        <authorList>
            <person name="Zheng Z."/>
            <person name="Ye L."/>
            <person name="Chen S."/>
        </authorList>
    </citation>
    <scope>NUCLEOTIDE SEQUENCE [LARGE SCALE GENOMIC DNA]</scope>
    <source>
        <strain evidence="1 2">Vb0551</strain>
    </source>
</reference>
<evidence type="ECO:0000313" key="2">
    <source>
        <dbReference type="Proteomes" id="UP000518904"/>
    </source>
</evidence>
<feature type="non-terminal residue" evidence="1">
    <location>
        <position position="81"/>
    </location>
</feature>
<gene>
    <name evidence="1" type="ORF">HKB16_15025</name>
</gene>
<proteinExistence type="predicted"/>
<accession>A0A7Y0SJ64</accession>
<evidence type="ECO:0008006" key="3">
    <source>
        <dbReference type="Google" id="ProtNLM"/>
    </source>
</evidence>
<organism evidence="1 2">
    <name type="scientific">Vibrio parahaemolyticus</name>
    <dbReference type="NCBI Taxonomy" id="670"/>
    <lineage>
        <taxon>Bacteria</taxon>
        <taxon>Pseudomonadati</taxon>
        <taxon>Pseudomonadota</taxon>
        <taxon>Gammaproteobacteria</taxon>
        <taxon>Vibrionales</taxon>
        <taxon>Vibrionaceae</taxon>
        <taxon>Vibrio</taxon>
    </lineage>
</organism>
<name>A0A7Y0SJ64_VIBPH</name>
<protein>
    <recommendedName>
        <fullName evidence="3">AMP-dependent synthetase/ligase domain-containing protein</fullName>
    </recommendedName>
</protein>
<dbReference type="Gene3D" id="3.40.50.12780">
    <property type="entry name" value="N-terminal domain of ligase-like"/>
    <property type="match status" value="1"/>
</dbReference>